<dbReference type="AlphaFoldDB" id="A0AAU8N1P5"/>
<dbReference type="PROSITE" id="PS50043">
    <property type="entry name" value="HTH_LUXR_2"/>
    <property type="match status" value="1"/>
</dbReference>
<feature type="domain" description="HTH luxR-type" evidence="1">
    <location>
        <begin position="1"/>
        <end position="42"/>
    </location>
</feature>
<gene>
    <name evidence="2" type="ORF">ABXS69_00390</name>
</gene>
<reference evidence="2" key="1">
    <citation type="submission" date="2024-05" db="EMBL/GenBank/DDBJ databases">
        <title>Draft genome assemblies of 36 bacteria isolated from hibernating arctic ground squirrels.</title>
        <authorList>
            <person name="McKee H."/>
            <person name="Mullen L."/>
            <person name="Drown D.M."/>
            <person name="Duddleston K.N."/>
        </authorList>
    </citation>
    <scope>NUCLEOTIDE SEQUENCE</scope>
    <source>
        <strain evidence="2">AR004</strain>
    </source>
</reference>
<evidence type="ECO:0000313" key="2">
    <source>
        <dbReference type="EMBL" id="XCP82427.1"/>
    </source>
</evidence>
<dbReference type="GO" id="GO:0006355">
    <property type="term" value="P:regulation of DNA-templated transcription"/>
    <property type="evidence" value="ECO:0007669"/>
    <property type="project" value="InterPro"/>
</dbReference>
<dbReference type="SUPFAM" id="SSF46894">
    <property type="entry name" value="C-terminal effector domain of the bipartite response regulators"/>
    <property type="match status" value="1"/>
</dbReference>
<dbReference type="EMBL" id="CP159989">
    <property type="protein sequence ID" value="XCP82427.1"/>
    <property type="molecule type" value="Genomic_DNA"/>
</dbReference>
<proteinExistence type="predicted"/>
<sequence>MRRSGARLHVSASTVKTLLSSAQGRLGARNRTQVAVLAARAGLI</sequence>
<organism evidence="2">
    <name type="scientific">Actinomyces timonensis</name>
    <dbReference type="NCBI Taxonomy" id="1288391"/>
    <lineage>
        <taxon>Bacteria</taxon>
        <taxon>Bacillati</taxon>
        <taxon>Actinomycetota</taxon>
        <taxon>Actinomycetes</taxon>
        <taxon>Actinomycetales</taxon>
        <taxon>Actinomycetaceae</taxon>
        <taxon>Actinomyces</taxon>
    </lineage>
</organism>
<accession>A0AAU8N1P5</accession>
<name>A0AAU8N1P5_9ACTO</name>
<dbReference type="InterPro" id="IPR016032">
    <property type="entry name" value="Sig_transdc_resp-reg_C-effctor"/>
</dbReference>
<dbReference type="InterPro" id="IPR000792">
    <property type="entry name" value="Tscrpt_reg_LuxR_C"/>
</dbReference>
<dbReference type="RefSeq" id="WP_366180668.1">
    <property type="nucleotide sequence ID" value="NZ_CP159989.1"/>
</dbReference>
<protein>
    <submittedName>
        <fullName evidence="2">LuxR C-terminal-related transcriptional regulator</fullName>
    </submittedName>
</protein>
<dbReference type="InterPro" id="IPR036388">
    <property type="entry name" value="WH-like_DNA-bd_sf"/>
</dbReference>
<evidence type="ECO:0000259" key="1">
    <source>
        <dbReference type="PROSITE" id="PS50043"/>
    </source>
</evidence>
<dbReference type="Pfam" id="PF00196">
    <property type="entry name" value="GerE"/>
    <property type="match status" value="1"/>
</dbReference>
<dbReference type="Gene3D" id="1.10.10.10">
    <property type="entry name" value="Winged helix-like DNA-binding domain superfamily/Winged helix DNA-binding domain"/>
    <property type="match status" value="1"/>
</dbReference>
<dbReference type="GO" id="GO:0003677">
    <property type="term" value="F:DNA binding"/>
    <property type="evidence" value="ECO:0007669"/>
    <property type="project" value="InterPro"/>
</dbReference>